<feature type="transmembrane region" description="Helical" evidence="1">
    <location>
        <begin position="78"/>
        <end position="94"/>
    </location>
</feature>
<dbReference type="Proteomes" id="UP000322918">
    <property type="component" value="Unassembled WGS sequence"/>
</dbReference>
<evidence type="ECO:0000313" key="3">
    <source>
        <dbReference type="Proteomes" id="UP000322918"/>
    </source>
</evidence>
<dbReference type="AlphaFoldDB" id="A0A5M9GR39"/>
<reference evidence="2 3" key="1">
    <citation type="submission" date="2019-09" db="EMBL/GenBank/DDBJ databases">
        <title>Pararcticibacter amylolyticus gen. nov., sp. nov., isolated from a rottenly hemp rope, and reclassification of Pedobacter tournemirensis as Pararcticibacter tournemirensis comb. nov.</title>
        <authorList>
            <person name="Cai Y."/>
        </authorList>
    </citation>
    <scope>NUCLEOTIDE SEQUENCE [LARGE SCALE GENOMIC DNA]</scope>
    <source>
        <strain evidence="2 3">TF5-37.2-LB10</strain>
    </source>
</reference>
<protein>
    <recommendedName>
        <fullName evidence="4">Prepilin type IV endopeptidase peptidase domain-containing protein</fullName>
    </recommendedName>
</protein>
<gene>
    <name evidence="2" type="ORF">F1649_20425</name>
</gene>
<comment type="caution">
    <text evidence="2">The sequence shown here is derived from an EMBL/GenBank/DDBJ whole genome shotgun (WGS) entry which is preliminary data.</text>
</comment>
<evidence type="ECO:0000256" key="1">
    <source>
        <dbReference type="SAM" id="Phobius"/>
    </source>
</evidence>
<dbReference type="OrthoDB" id="798769at2"/>
<organism evidence="2 3">
    <name type="scientific">Arcticibacter tournemirensis</name>
    <dbReference type="NCBI Taxonomy" id="699437"/>
    <lineage>
        <taxon>Bacteria</taxon>
        <taxon>Pseudomonadati</taxon>
        <taxon>Bacteroidota</taxon>
        <taxon>Sphingobacteriia</taxon>
        <taxon>Sphingobacteriales</taxon>
        <taxon>Sphingobacteriaceae</taxon>
        <taxon>Arcticibacter</taxon>
    </lineage>
</organism>
<accession>A0A5M9GR39</accession>
<feature type="transmembrane region" description="Helical" evidence="1">
    <location>
        <begin position="46"/>
        <end position="66"/>
    </location>
</feature>
<keyword evidence="1" id="KW-1133">Transmembrane helix</keyword>
<feature type="transmembrane region" description="Helical" evidence="1">
    <location>
        <begin position="16"/>
        <end position="34"/>
    </location>
</feature>
<keyword evidence="1" id="KW-0812">Transmembrane</keyword>
<keyword evidence="1" id="KW-0472">Membrane</keyword>
<keyword evidence="3" id="KW-1185">Reference proteome</keyword>
<proteinExistence type="predicted"/>
<evidence type="ECO:0000313" key="2">
    <source>
        <dbReference type="EMBL" id="KAA8476157.1"/>
    </source>
</evidence>
<dbReference type="RefSeq" id="WP_141815149.1">
    <property type="nucleotide sequence ID" value="NZ_VFPL01000001.1"/>
</dbReference>
<evidence type="ECO:0008006" key="4">
    <source>
        <dbReference type="Google" id="ProtNLM"/>
    </source>
</evidence>
<name>A0A5M9GR39_9SPHI</name>
<feature type="transmembrane region" description="Helical" evidence="1">
    <location>
        <begin position="100"/>
        <end position="118"/>
    </location>
</feature>
<dbReference type="EMBL" id="VWNE01000045">
    <property type="protein sequence ID" value="KAA8476157.1"/>
    <property type="molecule type" value="Genomic_DNA"/>
</dbReference>
<sequence length="165" mass="18646">MTCLLFIFYQDMRYRAVSWFAFPLLLVLLVYISAGSAPVESLLMDRVFNLSFLLLQLGILTVYFSVKQRKIVNITRGLLGWGDILFLLCLAFYLSPVNYVVFYVGSLIVALLISLLSLMKNEPAKNKVPLAGVQALLFAGLALADWNSTLFNLTSDNWYLNFITL</sequence>